<keyword evidence="5 11" id="KW-0347">Helicase</keyword>
<dbReference type="EMBL" id="FNOB01000007">
    <property type="protein sequence ID" value="SDW87224.1"/>
    <property type="molecule type" value="Genomic_DNA"/>
</dbReference>
<dbReference type="InterPro" id="IPR027417">
    <property type="entry name" value="P-loop_NTPase"/>
</dbReference>
<evidence type="ECO:0000256" key="5">
    <source>
        <dbReference type="ARBA" id="ARBA00022806"/>
    </source>
</evidence>
<evidence type="ECO:0000256" key="3">
    <source>
        <dbReference type="ARBA" id="ARBA00022741"/>
    </source>
</evidence>
<evidence type="ECO:0000259" key="14">
    <source>
        <dbReference type="PROSITE" id="PS51194"/>
    </source>
</evidence>
<sequence>MTKFTDLALDPKVLSAVAEAGYETPTPIQAQAIPHALEGRDVLGIAQTGTGKTASFTLPMITLLGKGRARARMPRSLVLAPTRELAAQVAENFDIYAKNTKLTKALLIGGVSFGEQDKLIDRGVDVLIATPGRLLDHFERGKLLLTGVQIMVVDEADRMLDMGFIPDIERIFQLTPFTRQTLFFSATMAPEIERITNAFLHNPARVEVARQATASETIEQKLFSFTPSRRDRSFTEKRALLRALIEVEGEACQNAIIFCNRKVDVDVVAKSLKSHGFDAAPIHGDLDQSQRTRTLDGFRDGTLRFLVASDVAARGLDIPAVSHVFNFDVPSHAEDYVHRIGRTGRAGRQGRAYTLAVPADDKYLSAITSLVKMDIPAGEVPEFSAAPERPRREKDDRKDERKEGGRGRSRGGRSRRDEAPREEPAPVVAEPAAAEAPKPERRKSERREGERRNGRREEDAVVGMGDHMPDFLTRSFKTS</sequence>
<reference evidence="16" key="1">
    <citation type="journal article" date="2014" name="Int. J. Syst. Evol. Microbiol.">
        <title>Complete genome sequence of Corynebacterium casei LMG S-19264T (=DSM 44701T), isolated from a smear-ripened cheese.</title>
        <authorList>
            <consortium name="US DOE Joint Genome Institute (JGI-PGF)"/>
            <person name="Walter F."/>
            <person name="Albersmeier A."/>
            <person name="Kalinowski J."/>
            <person name="Ruckert C."/>
        </authorList>
    </citation>
    <scope>NUCLEOTIDE SEQUENCE</scope>
    <source>
        <strain evidence="16">CGMCC 1.10859</strain>
    </source>
</reference>
<dbReference type="Pfam" id="PF00271">
    <property type="entry name" value="Helicase_C"/>
    <property type="match status" value="1"/>
</dbReference>
<dbReference type="PROSITE" id="PS51192">
    <property type="entry name" value="HELICASE_ATP_BIND_1"/>
    <property type="match status" value="1"/>
</dbReference>
<dbReference type="InterPro" id="IPR001650">
    <property type="entry name" value="Helicase_C-like"/>
</dbReference>
<feature type="domain" description="DEAD-box RNA helicase Q" evidence="15">
    <location>
        <begin position="2"/>
        <end position="30"/>
    </location>
</feature>
<accession>A0AAN4UQR5</accession>
<dbReference type="SMART" id="SM00490">
    <property type="entry name" value="HELICc"/>
    <property type="match status" value="1"/>
</dbReference>
<dbReference type="Proteomes" id="UP000199541">
    <property type="component" value="Unassembled WGS sequence"/>
</dbReference>
<feature type="domain" description="Helicase C-terminal" evidence="14">
    <location>
        <begin position="239"/>
        <end position="388"/>
    </location>
</feature>
<evidence type="ECO:0000259" key="15">
    <source>
        <dbReference type="PROSITE" id="PS51195"/>
    </source>
</evidence>
<dbReference type="EMBL" id="BNAB01000006">
    <property type="protein sequence ID" value="GHE01464.1"/>
    <property type="molecule type" value="Genomic_DNA"/>
</dbReference>
<evidence type="ECO:0000256" key="6">
    <source>
        <dbReference type="ARBA" id="ARBA00022840"/>
    </source>
</evidence>
<dbReference type="GO" id="GO:0005829">
    <property type="term" value="C:cytosol"/>
    <property type="evidence" value="ECO:0007669"/>
    <property type="project" value="TreeGrafter"/>
</dbReference>
<evidence type="ECO:0000256" key="2">
    <source>
        <dbReference type="ARBA" id="ARBA00022490"/>
    </source>
</evidence>
<gene>
    <name evidence="16" type="primary">rhlE</name>
    <name evidence="16" type="ORF">GCM10008024_17040</name>
    <name evidence="17" type="ORF">SAMN05444006_107167</name>
</gene>
<dbReference type="PROSITE" id="PS51195">
    <property type="entry name" value="Q_MOTIF"/>
    <property type="match status" value="1"/>
</dbReference>
<dbReference type="PANTHER" id="PTHR47959:SF13">
    <property type="entry name" value="ATP-DEPENDENT RNA HELICASE RHLE"/>
    <property type="match status" value="1"/>
</dbReference>
<dbReference type="AlphaFoldDB" id="A0AAN4UQR5"/>
<dbReference type="InterPro" id="IPR011545">
    <property type="entry name" value="DEAD/DEAH_box_helicase_dom"/>
</dbReference>
<evidence type="ECO:0000256" key="12">
    <source>
        <dbReference type="SAM" id="MobiDB-lite"/>
    </source>
</evidence>
<dbReference type="Gene3D" id="3.40.50.300">
    <property type="entry name" value="P-loop containing nucleotide triphosphate hydrolases"/>
    <property type="match status" value="2"/>
</dbReference>
<feature type="compositionally biased region" description="Basic and acidic residues" evidence="12">
    <location>
        <begin position="414"/>
        <end position="424"/>
    </location>
</feature>
<dbReference type="GO" id="GO:0003724">
    <property type="term" value="F:RNA helicase activity"/>
    <property type="evidence" value="ECO:0007669"/>
    <property type="project" value="UniProtKB-EC"/>
</dbReference>
<evidence type="ECO:0000256" key="8">
    <source>
        <dbReference type="ARBA" id="ARBA00047984"/>
    </source>
</evidence>
<feature type="short sequence motif" description="Q motif" evidence="10">
    <location>
        <begin position="2"/>
        <end position="30"/>
    </location>
</feature>
<evidence type="ECO:0000256" key="10">
    <source>
        <dbReference type="PROSITE-ProRule" id="PRU00552"/>
    </source>
</evidence>
<keyword evidence="18" id="KW-1185">Reference proteome</keyword>
<protein>
    <recommendedName>
        <fullName evidence="9">DEAD-box ATP-dependent RNA helicase RhpA</fullName>
        <ecNumber evidence="1">3.6.4.13</ecNumber>
    </recommendedName>
</protein>
<proteinExistence type="inferred from homology"/>
<dbReference type="SUPFAM" id="SSF52540">
    <property type="entry name" value="P-loop containing nucleoside triphosphate hydrolases"/>
    <property type="match status" value="2"/>
</dbReference>
<comment type="catalytic activity">
    <reaction evidence="8">
        <text>ATP + H2O = ADP + phosphate + H(+)</text>
        <dbReference type="Rhea" id="RHEA:13065"/>
        <dbReference type="ChEBI" id="CHEBI:15377"/>
        <dbReference type="ChEBI" id="CHEBI:15378"/>
        <dbReference type="ChEBI" id="CHEBI:30616"/>
        <dbReference type="ChEBI" id="CHEBI:43474"/>
        <dbReference type="ChEBI" id="CHEBI:456216"/>
        <dbReference type="EC" id="3.6.4.13"/>
    </reaction>
</comment>
<dbReference type="InterPro" id="IPR044742">
    <property type="entry name" value="DEAD/DEAH_RhlB"/>
</dbReference>
<evidence type="ECO:0000256" key="1">
    <source>
        <dbReference type="ARBA" id="ARBA00012552"/>
    </source>
</evidence>
<dbReference type="Pfam" id="PF00270">
    <property type="entry name" value="DEAD"/>
    <property type="match status" value="1"/>
</dbReference>
<evidence type="ECO:0000256" key="11">
    <source>
        <dbReference type="RuleBase" id="RU000492"/>
    </source>
</evidence>
<dbReference type="InterPro" id="IPR000629">
    <property type="entry name" value="RNA-helicase_DEAD-box_CS"/>
</dbReference>
<keyword evidence="6 11" id="KW-0067">ATP-binding</keyword>
<comment type="caution">
    <text evidence="16">The sequence shown here is derived from an EMBL/GenBank/DDBJ whole genome shotgun (WGS) entry which is preliminary data.</text>
</comment>
<dbReference type="EC" id="3.6.4.13" evidence="1"/>
<name>A0AAN4UQR5_9RHOB</name>
<evidence type="ECO:0000313" key="18">
    <source>
        <dbReference type="Proteomes" id="UP000199541"/>
    </source>
</evidence>
<reference evidence="17 18" key="2">
    <citation type="submission" date="2016-10" db="EMBL/GenBank/DDBJ databases">
        <authorList>
            <person name="Varghese N."/>
            <person name="Submissions S."/>
        </authorList>
    </citation>
    <scope>NUCLEOTIDE SEQUENCE [LARGE SCALE GENOMIC DNA]</scope>
    <source>
        <strain evidence="17 18">DSM 24802</strain>
    </source>
</reference>
<evidence type="ECO:0000259" key="13">
    <source>
        <dbReference type="PROSITE" id="PS51192"/>
    </source>
</evidence>
<feature type="compositionally biased region" description="Basic and acidic residues" evidence="12">
    <location>
        <begin position="437"/>
        <end position="459"/>
    </location>
</feature>
<dbReference type="GO" id="GO:0042255">
    <property type="term" value="P:ribosome assembly"/>
    <property type="evidence" value="ECO:0007669"/>
    <property type="project" value="UniProtKB-ARBA"/>
</dbReference>
<dbReference type="GO" id="GO:0003676">
    <property type="term" value="F:nucleic acid binding"/>
    <property type="evidence" value="ECO:0007669"/>
    <property type="project" value="InterPro"/>
</dbReference>
<dbReference type="GO" id="GO:0016787">
    <property type="term" value="F:hydrolase activity"/>
    <property type="evidence" value="ECO:0007669"/>
    <property type="project" value="UniProtKB-KW"/>
</dbReference>
<dbReference type="PROSITE" id="PS00039">
    <property type="entry name" value="DEAD_ATP_HELICASE"/>
    <property type="match status" value="1"/>
</dbReference>
<dbReference type="SMART" id="SM00487">
    <property type="entry name" value="DEXDc"/>
    <property type="match status" value="1"/>
</dbReference>
<dbReference type="RefSeq" id="WP_035844250.1">
    <property type="nucleotide sequence ID" value="NZ_BNAB01000006.1"/>
</dbReference>
<evidence type="ECO:0000256" key="4">
    <source>
        <dbReference type="ARBA" id="ARBA00022801"/>
    </source>
</evidence>
<dbReference type="FunFam" id="3.40.50.300:FF:000108">
    <property type="entry name" value="ATP-dependent RNA helicase RhlE"/>
    <property type="match status" value="1"/>
</dbReference>
<keyword evidence="4 11" id="KW-0378">Hydrolase</keyword>
<evidence type="ECO:0000256" key="7">
    <source>
        <dbReference type="ARBA" id="ARBA00038437"/>
    </source>
</evidence>
<feature type="compositionally biased region" description="Low complexity" evidence="12">
    <location>
        <begin position="425"/>
        <end position="436"/>
    </location>
</feature>
<dbReference type="InterPro" id="IPR014001">
    <property type="entry name" value="Helicase_ATP-bd"/>
</dbReference>
<dbReference type="GO" id="GO:0009266">
    <property type="term" value="P:response to temperature stimulus"/>
    <property type="evidence" value="ECO:0007669"/>
    <property type="project" value="UniProtKB-ARBA"/>
</dbReference>
<dbReference type="GO" id="GO:0005524">
    <property type="term" value="F:ATP binding"/>
    <property type="evidence" value="ECO:0007669"/>
    <property type="project" value="UniProtKB-KW"/>
</dbReference>
<feature type="domain" description="Helicase ATP-binding" evidence="13">
    <location>
        <begin position="33"/>
        <end position="206"/>
    </location>
</feature>
<reference evidence="16" key="3">
    <citation type="submission" date="2023-06" db="EMBL/GenBank/DDBJ databases">
        <authorList>
            <person name="Sun Q."/>
            <person name="Zhou Y."/>
        </authorList>
    </citation>
    <scope>NUCLEOTIDE SEQUENCE</scope>
    <source>
        <strain evidence="16">CGMCC 1.10859</strain>
    </source>
</reference>
<dbReference type="InterPro" id="IPR014014">
    <property type="entry name" value="RNA_helicase_DEAD_Q_motif"/>
</dbReference>
<organism evidence="16 19">
    <name type="scientific">Allgaiera indica</name>
    <dbReference type="NCBI Taxonomy" id="765699"/>
    <lineage>
        <taxon>Bacteria</taxon>
        <taxon>Pseudomonadati</taxon>
        <taxon>Pseudomonadota</taxon>
        <taxon>Alphaproteobacteria</taxon>
        <taxon>Rhodobacterales</taxon>
        <taxon>Paracoccaceae</taxon>
        <taxon>Allgaiera</taxon>
    </lineage>
</organism>
<dbReference type="CDD" id="cd00268">
    <property type="entry name" value="DEADc"/>
    <property type="match status" value="1"/>
</dbReference>
<keyword evidence="2" id="KW-0963">Cytoplasm</keyword>
<evidence type="ECO:0000313" key="19">
    <source>
        <dbReference type="Proteomes" id="UP000634647"/>
    </source>
</evidence>
<dbReference type="PANTHER" id="PTHR47959">
    <property type="entry name" value="ATP-DEPENDENT RNA HELICASE RHLE-RELATED"/>
    <property type="match status" value="1"/>
</dbReference>
<dbReference type="PROSITE" id="PS51194">
    <property type="entry name" value="HELICASE_CTER"/>
    <property type="match status" value="1"/>
</dbReference>
<evidence type="ECO:0000313" key="17">
    <source>
        <dbReference type="EMBL" id="SDW87224.1"/>
    </source>
</evidence>
<feature type="region of interest" description="Disordered" evidence="12">
    <location>
        <begin position="381"/>
        <end position="479"/>
    </location>
</feature>
<dbReference type="Proteomes" id="UP000634647">
    <property type="component" value="Unassembled WGS sequence"/>
</dbReference>
<evidence type="ECO:0000256" key="9">
    <source>
        <dbReference type="ARBA" id="ARBA00074363"/>
    </source>
</evidence>
<dbReference type="InterPro" id="IPR050079">
    <property type="entry name" value="DEAD_box_RNA_helicase"/>
</dbReference>
<evidence type="ECO:0000313" key="16">
    <source>
        <dbReference type="EMBL" id="GHE01464.1"/>
    </source>
</evidence>
<comment type="similarity">
    <text evidence="7 11">Belongs to the DEAD box helicase family.</text>
</comment>
<keyword evidence="3 11" id="KW-0547">Nucleotide-binding</keyword>
<dbReference type="CDD" id="cd18787">
    <property type="entry name" value="SF2_C_DEAD"/>
    <property type="match status" value="1"/>
</dbReference>
<feature type="compositionally biased region" description="Basic and acidic residues" evidence="12">
    <location>
        <begin position="388"/>
        <end position="406"/>
    </location>
</feature>